<comment type="similarity">
    <text evidence="2">In the N-terminal section; belongs to the transposase 2 family.</text>
</comment>
<evidence type="ECO:0000256" key="1">
    <source>
        <dbReference type="ARBA" id="ARBA00008761"/>
    </source>
</evidence>
<dbReference type="Pfam" id="PF12323">
    <property type="entry name" value="HTH_OrfB_IS605"/>
    <property type="match status" value="1"/>
</dbReference>
<protein>
    <submittedName>
        <fullName evidence="11">Transposase</fullName>
    </submittedName>
</protein>
<evidence type="ECO:0000256" key="6">
    <source>
        <dbReference type="ARBA" id="ARBA00023125"/>
    </source>
</evidence>
<dbReference type="GO" id="GO:0006310">
    <property type="term" value="P:DNA recombination"/>
    <property type="evidence" value="ECO:0007669"/>
    <property type="project" value="UniProtKB-KW"/>
</dbReference>
<organism evidence="11 12">
    <name type="scientific">Halanaerobacter jeridensis</name>
    <dbReference type="NCBI Taxonomy" id="706427"/>
    <lineage>
        <taxon>Bacteria</taxon>
        <taxon>Bacillati</taxon>
        <taxon>Bacillota</taxon>
        <taxon>Clostridia</taxon>
        <taxon>Halanaerobiales</taxon>
        <taxon>Halobacteroidaceae</taxon>
        <taxon>Halanaerobacter</taxon>
    </lineage>
</organism>
<accession>A0A938XRY2</accession>
<keyword evidence="5" id="KW-0862">Zinc</keyword>
<evidence type="ECO:0000256" key="4">
    <source>
        <dbReference type="ARBA" id="ARBA00022723"/>
    </source>
</evidence>
<evidence type="ECO:0000259" key="8">
    <source>
        <dbReference type="Pfam" id="PF01385"/>
    </source>
</evidence>
<gene>
    <name evidence="11" type="ORF">JOC47_001181</name>
</gene>
<dbReference type="Pfam" id="PF01385">
    <property type="entry name" value="OrfB_IS605"/>
    <property type="match status" value="1"/>
</dbReference>
<dbReference type="AlphaFoldDB" id="A0A938XRY2"/>
<evidence type="ECO:0000313" key="12">
    <source>
        <dbReference type="Proteomes" id="UP000774000"/>
    </source>
</evidence>
<evidence type="ECO:0000256" key="7">
    <source>
        <dbReference type="ARBA" id="ARBA00023172"/>
    </source>
</evidence>
<evidence type="ECO:0000313" key="11">
    <source>
        <dbReference type="EMBL" id="MBM7556338.1"/>
    </source>
</evidence>
<dbReference type="NCBIfam" id="TIGR01766">
    <property type="entry name" value="IS200/IS605 family accessory protein TnpB-like domain"/>
    <property type="match status" value="1"/>
</dbReference>
<dbReference type="GO" id="GO:0003677">
    <property type="term" value="F:DNA binding"/>
    <property type="evidence" value="ECO:0007669"/>
    <property type="project" value="UniProtKB-KW"/>
</dbReference>
<dbReference type="EMBL" id="JAFBDQ010000005">
    <property type="protein sequence ID" value="MBM7556338.1"/>
    <property type="molecule type" value="Genomic_DNA"/>
</dbReference>
<dbReference type="GO" id="GO:0032196">
    <property type="term" value="P:transposition"/>
    <property type="evidence" value="ECO:0007669"/>
    <property type="project" value="UniProtKB-KW"/>
</dbReference>
<sequence length="377" mass="43613">MIKRFVPIERGYKCRIYPNQKQKDIINQTIGSSRWVYNYFLDKAKQNGYANKTQYIKDLPKLKNQEETSWLKNADSIALQQSIRDLDKAFQDFFNGDKGFPNFKSKKGSRLSYRTEYFKRSSGTESIEIKGNKIKLPKVSWIKFSNYSEENIGGKLNNVTVSKSRTGKYYISINVEKIKVVEVNYSNDGQIGIDLGLKDFAITSEGEKIENPKHLSKYENKLARLQKQLARKKEGSNNWQKLKHKIAKVHEKIKNVRTDFLHKLSTRLVKENQFICLENLNIEGMVKNSKLGKHITDVSWGKFTDMLEYKGDWYNCIIQKVDRFFASSQTCNECGTKNPNVKDLSVRNWTCECGAEHDRDLNASLNILQEGKKLLAG</sequence>
<dbReference type="InterPro" id="IPR001959">
    <property type="entry name" value="Transposase"/>
</dbReference>
<dbReference type="InterPro" id="IPR010095">
    <property type="entry name" value="Cas12f1-like_TNB"/>
</dbReference>
<dbReference type="GO" id="GO:0046872">
    <property type="term" value="F:metal ion binding"/>
    <property type="evidence" value="ECO:0007669"/>
    <property type="project" value="UniProtKB-KW"/>
</dbReference>
<keyword evidence="7" id="KW-0233">DNA recombination</keyword>
<dbReference type="InterPro" id="IPR053522">
    <property type="entry name" value="RNA-guided_endonuclease_TnpB"/>
</dbReference>
<keyword evidence="12" id="KW-1185">Reference proteome</keyword>
<feature type="domain" description="Cas12f1-like TNB" evidence="9">
    <location>
        <begin position="300"/>
        <end position="367"/>
    </location>
</feature>
<name>A0A938XRY2_9FIRM</name>
<comment type="similarity">
    <text evidence="1">In the C-terminal section; belongs to the transposase 35 family.</text>
</comment>
<evidence type="ECO:0000256" key="2">
    <source>
        <dbReference type="ARBA" id="ARBA00011044"/>
    </source>
</evidence>
<dbReference type="NCBIfam" id="NF040570">
    <property type="entry name" value="guided_TnpB"/>
    <property type="match status" value="1"/>
</dbReference>
<evidence type="ECO:0000259" key="10">
    <source>
        <dbReference type="Pfam" id="PF12323"/>
    </source>
</evidence>
<keyword evidence="6" id="KW-0238">DNA-binding</keyword>
<dbReference type="NCBIfam" id="NF038281">
    <property type="entry name" value="IS200_TnpB"/>
    <property type="match status" value="1"/>
</dbReference>
<dbReference type="PANTHER" id="PTHR30405">
    <property type="entry name" value="TRANSPOSASE"/>
    <property type="match status" value="1"/>
</dbReference>
<comment type="caution">
    <text evidence="11">The sequence shown here is derived from an EMBL/GenBank/DDBJ whole genome shotgun (WGS) entry which is preliminary data.</text>
</comment>
<dbReference type="Proteomes" id="UP000774000">
    <property type="component" value="Unassembled WGS sequence"/>
</dbReference>
<dbReference type="RefSeq" id="WP_204701125.1">
    <property type="nucleotide sequence ID" value="NZ_JAFBDQ010000005.1"/>
</dbReference>
<keyword evidence="3" id="KW-0815">Transposition</keyword>
<proteinExistence type="inferred from homology"/>
<evidence type="ECO:0000256" key="5">
    <source>
        <dbReference type="ARBA" id="ARBA00022833"/>
    </source>
</evidence>
<dbReference type="InterPro" id="IPR051399">
    <property type="entry name" value="RNA-guided_DNA_endo/Transpos"/>
</dbReference>
<reference evidence="11" key="1">
    <citation type="submission" date="2021-01" db="EMBL/GenBank/DDBJ databases">
        <title>Genomic Encyclopedia of Type Strains, Phase IV (KMG-IV): sequencing the most valuable type-strain genomes for metagenomic binning, comparative biology and taxonomic classification.</title>
        <authorList>
            <person name="Goeker M."/>
        </authorList>
    </citation>
    <scope>NUCLEOTIDE SEQUENCE</scope>
    <source>
        <strain evidence="11">DSM 23230</strain>
    </source>
</reference>
<feature type="domain" description="Probable transposase IS891/IS1136/IS1341" evidence="8">
    <location>
        <begin position="188"/>
        <end position="288"/>
    </location>
</feature>
<keyword evidence="4" id="KW-0479">Metal-binding</keyword>
<dbReference type="Pfam" id="PF07282">
    <property type="entry name" value="Cas12f1-like_TNB"/>
    <property type="match status" value="1"/>
</dbReference>
<dbReference type="PANTHER" id="PTHR30405:SF11">
    <property type="entry name" value="RNA-GUIDED DNA ENDONUCLEASE RV2885C-RELATED"/>
    <property type="match status" value="1"/>
</dbReference>
<dbReference type="InterPro" id="IPR021027">
    <property type="entry name" value="Transposase_put_HTH"/>
</dbReference>
<evidence type="ECO:0000259" key="9">
    <source>
        <dbReference type="Pfam" id="PF07282"/>
    </source>
</evidence>
<evidence type="ECO:0000256" key="3">
    <source>
        <dbReference type="ARBA" id="ARBA00022578"/>
    </source>
</evidence>
<feature type="domain" description="Transposase putative helix-turn-helix" evidence="10">
    <location>
        <begin position="9"/>
        <end position="51"/>
    </location>
</feature>